<dbReference type="SFLD" id="SFLDS00003">
    <property type="entry name" value="Haloacid_Dehalogenase"/>
    <property type="match status" value="1"/>
</dbReference>
<dbReference type="Proteomes" id="UP000053558">
    <property type="component" value="Unassembled WGS sequence"/>
</dbReference>
<dbReference type="InterPro" id="IPR036412">
    <property type="entry name" value="HAD-like_sf"/>
</dbReference>
<dbReference type="SFLD" id="SFLDG01129">
    <property type="entry name" value="C1.5:_HAD__Beta-PGM__Phosphata"/>
    <property type="match status" value="1"/>
</dbReference>
<dbReference type="AlphaFoldDB" id="A0A5M3N310"/>
<dbReference type="Gene3D" id="1.10.150.240">
    <property type="entry name" value="Putative phosphatase, domain 2"/>
    <property type="match status" value="1"/>
</dbReference>
<organism evidence="1 2">
    <name type="scientific">Coniophora puteana (strain RWD-64-598)</name>
    <name type="common">Brown rot fungus</name>
    <dbReference type="NCBI Taxonomy" id="741705"/>
    <lineage>
        <taxon>Eukaryota</taxon>
        <taxon>Fungi</taxon>
        <taxon>Dikarya</taxon>
        <taxon>Basidiomycota</taxon>
        <taxon>Agaricomycotina</taxon>
        <taxon>Agaricomycetes</taxon>
        <taxon>Agaricomycetidae</taxon>
        <taxon>Boletales</taxon>
        <taxon>Coniophorineae</taxon>
        <taxon>Coniophoraceae</taxon>
        <taxon>Coniophora</taxon>
    </lineage>
</organism>
<evidence type="ECO:0000313" key="1">
    <source>
        <dbReference type="EMBL" id="EIW85414.1"/>
    </source>
</evidence>
<comment type="caution">
    <text evidence="1">The sequence shown here is derived from an EMBL/GenBank/DDBJ whole genome shotgun (WGS) entry which is preliminary data.</text>
</comment>
<reference evidence="2" key="1">
    <citation type="journal article" date="2012" name="Science">
        <title>The Paleozoic origin of enzymatic lignin decomposition reconstructed from 31 fungal genomes.</title>
        <authorList>
            <person name="Floudas D."/>
            <person name="Binder M."/>
            <person name="Riley R."/>
            <person name="Barry K."/>
            <person name="Blanchette R.A."/>
            <person name="Henrissat B."/>
            <person name="Martinez A.T."/>
            <person name="Otillar R."/>
            <person name="Spatafora J.W."/>
            <person name="Yadav J.S."/>
            <person name="Aerts A."/>
            <person name="Benoit I."/>
            <person name="Boyd A."/>
            <person name="Carlson A."/>
            <person name="Copeland A."/>
            <person name="Coutinho P.M."/>
            <person name="de Vries R.P."/>
            <person name="Ferreira P."/>
            <person name="Findley K."/>
            <person name="Foster B."/>
            <person name="Gaskell J."/>
            <person name="Glotzer D."/>
            <person name="Gorecki P."/>
            <person name="Heitman J."/>
            <person name="Hesse C."/>
            <person name="Hori C."/>
            <person name="Igarashi K."/>
            <person name="Jurgens J.A."/>
            <person name="Kallen N."/>
            <person name="Kersten P."/>
            <person name="Kohler A."/>
            <person name="Kuees U."/>
            <person name="Kumar T.K.A."/>
            <person name="Kuo A."/>
            <person name="LaButti K."/>
            <person name="Larrondo L.F."/>
            <person name="Lindquist E."/>
            <person name="Ling A."/>
            <person name="Lombard V."/>
            <person name="Lucas S."/>
            <person name="Lundell T."/>
            <person name="Martin R."/>
            <person name="McLaughlin D.J."/>
            <person name="Morgenstern I."/>
            <person name="Morin E."/>
            <person name="Murat C."/>
            <person name="Nagy L.G."/>
            <person name="Nolan M."/>
            <person name="Ohm R.A."/>
            <person name="Patyshakuliyeva A."/>
            <person name="Rokas A."/>
            <person name="Ruiz-Duenas F.J."/>
            <person name="Sabat G."/>
            <person name="Salamov A."/>
            <person name="Samejima M."/>
            <person name="Schmutz J."/>
            <person name="Slot J.C."/>
            <person name="St John F."/>
            <person name="Stenlid J."/>
            <person name="Sun H."/>
            <person name="Sun S."/>
            <person name="Syed K."/>
            <person name="Tsang A."/>
            <person name="Wiebenga A."/>
            <person name="Young D."/>
            <person name="Pisabarro A."/>
            <person name="Eastwood D.C."/>
            <person name="Martin F."/>
            <person name="Cullen D."/>
            <person name="Grigoriev I.V."/>
            <person name="Hibbett D.S."/>
        </authorList>
    </citation>
    <scope>NUCLEOTIDE SEQUENCE [LARGE SCALE GENOMIC DNA]</scope>
    <source>
        <strain evidence="2">RWD-64-598 SS2</strain>
    </source>
</reference>
<dbReference type="GO" id="GO:0016791">
    <property type="term" value="F:phosphatase activity"/>
    <property type="evidence" value="ECO:0007669"/>
    <property type="project" value="UniProtKB-ARBA"/>
</dbReference>
<keyword evidence="2" id="KW-1185">Reference proteome</keyword>
<dbReference type="KEGG" id="cput:CONPUDRAFT_141987"/>
<evidence type="ECO:0000313" key="2">
    <source>
        <dbReference type="Proteomes" id="UP000053558"/>
    </source>
</evidence>
<protein>
    <submittedName>
        <fullName evidence="1">HAD-like protein</fullName>
    </submittedName>
</protein>
<dbReference type="NCBIfam" id="TIGR01509">
    <property type="entry name" value="HAD-SF-IA-v3"/>
    <property type="match status" value="1"/>
</dbReference>
<dbReference type="OrthoDB" id="1694274at2759"/>
<dbReference type="RefSeq" id="XP_007764908.1">
    <property type="nucleotide sequence ID" value="XM_007766718.1"/>
</dbReference>
<dbReference type="EMBL" id="JH711574">
    <property type="protein sequence ID" value="EIW85414.1"/>
    <property type="molecule type" value="Genomic_DNA"/>
</dbReference>
<dbReference type="OMA" id="TAPNGFW"/>
<name>A0A5M3N310_CONPW</name>
<gene>
    <name evidence="1" type="ORF">CONPUDRAFT_141987</name>
</gene>
<dbReference type="Gene3D" id="3.40.50.1000">
    <property type="entry name" value="HAD superfamily/HAD-like"/>
    <property type="match status" value="1"/>
</dbReference>
<dbReference type="InterPro" id="IPR006439">
    <property type="entry name" value="HAD-SF_hydro_IA"/>
</dbReference>
<dbReference type="SUPFAM" id="SSF56784">
    <property type="entry name" value="HAD-like"/>
    <property type="match status" value="1"/>
</dbReference>
<dbReference type="CDD" id="cd02603">
    <property type="entry name" value="HAD_sEH-N_like"/>
    <property type="match status" value="1"/>
</dbReference>
<accession>A0A5M3N310</accession>
<dbReference type="Pfam" id="PF00702">
    <property type="entry name" value="Hydrolase"/>
    <property type="match status" value="1"/>
</dbReference>
<proteinExistence type="predicted"/>
<dbReference type="InterPro" id="IPR023214">
    <property type="entry name" value="HAD_sf"/>
</dbReference>
<dbReference type="PANTHER" id="PTHR47829">
    <property type="entry name" value="HYDROLASE, PUTATIVE (AFU_ORTHOLOGUE AFUA_1G12880)-RELATED"/>
    <property type="match status" value="1"/>
</dbReference>
<dbReference type="InterPro" id="IPR023198">
    <property type="entry name" value="PGP-like_dom2"/>
</dbReference>
<sequence length="269" mass="29771">MTSPHLKAVIFDIGGVVCQSPFVAIAQYEREKGLPPNYLNVSISGRGSAGAWQKFERGQLPLLEFYKAFGADLSDTVSGNAWYASYCKRKGISCPPLPVTLSVDGRELFGRMMHQSVQYDMHVLRAMERLRASGRWKLIALTNNFSKHNVSADGVEAAIPESELQFLGWHDGAVPSHLRDLFDDFCDSSTLGVRKPDPEIYLIACNRNGIKPSEAIFLDDIGANLKTARKLGMETIHVPIGRTLHAVKQLESKLDIDLTTSDDIPRAKL</sequence>
<dbReference type="PANTHER" id="PTHR47829:SF1">
    <property type="entry name" value="HAD FAMILY PHOSPHATASE"/>
    <property type="match status" value="1"/>
</dbReference>
<dbReference type="InterPro" id="IPR052898">
    <property type="entry name" value="ACAD10-like"/>
</dbReference>
<dbReference type="GeneID" id="19201686"/>